<reference evidence="15 16" key="1">
    <citation type="submission" date="2019-08" db="EMBL/GenBank/DDBJ databases">
        <title>In-depth cultivation of the pig gut microbiome towards novel bacterial diversity and tailored functional studies.</title>
        <authorList>
            <person name="Wylensek D."/>
            <person name="Hitch T.C.A."/>
            <person name="Clavel T."/>
        </authorList>
    </citation>
    <scope>NUCLEOTIDE SEQUENCE [LARGE SCALE GENOMIC DNA]</scope>
    <source>
        <strain evidence="15 16">MUC/MUC-530-WT-4D</strain>
    </source>
</reference>
<keyword evidence="13" id="KW-0472">Membrane</keyword>
<keyword evidence="16" id="KW-1185">Reference proteome</keyword>
<dbReference type="InterPro" id="IPR046357">
    <property type="entry name" value="PPIase_dom_sf"/>
</dbReference>
<feature type="domain" description="PPIase FKBP-type" evidence="14">
    <location>
        <begin position="98"/>
        <end position="181"/>
    </location>
</feature>
<dbReference type="FunFam" id="3.10.50.40:FF:000001">
    <property type="entry name" value="Trigger factor"/>
    <property type="match status" value="1"/>
</dbReference>
<evidence type="ECO:0000256" key="12">
    <source>
        <dbReference type="SAM" id="MobiDB-lite"/>
    </source>
</evidence>
<comment type="similarity">
    <text evidence="3">Belongs to the FKBP-type PPIase family. Tig subfamily.</text>
</comment>
<dbReference type="EMBL" id="VUNI01000011">
    <property type="protein sequence ID" value="MST74895.1"/>
    <property type="molecule type" value="Genomic_DNA"/>
</dbReference>
<dbReference type="Pfam" id="PF00254">
    <property type="entry name" value="FKBP_C"/>
    <property type="match status" value="1"/>
</dbReference>
<comment type="subcellular location">
    <subcellularLocation>
        <location evidence="2">Cytoplasm</location>
    </subcellularLocation>
</comment>
<organism evidence="15 16">
    <name type="scientific">Roseburia porci</name>
    <dbReference type="NCBI Taxonomy" id="2605790"/>
    <lineage>
        <taxon>Bacteria</taxon>
        <taxon>Bacillati</taxon>
        <taxon>Bacillota</taxon>
        <taxon>Clostridia</taxon>
        <taxon>Lachnospirales</taxon>
        <taxon>Lachnospiraceae</taxon>
        <taxon>Roseburia</taxon>
    </lineage>
</organism>
<comment type="function">
    <text evidence="9">Involved in protein export. Acts as a chaperone by maintaining the newly synthesized protein in an open conformation. Functions as a peptidyl-prolyl cis-trans isomerase.</text>
</comment>
<keyword evidence="4" id="KW-0132">Cell division</keyword>
<dbReference type="GO" id="GO:0051301">
    <property type="term" value="P:cell division"/>
    <property type="evidence" value="ECO:0007669"/>
    <property type="project" value="UniProtKB-KW"/>
</dbReference>
<sequence length="181" mass="19083">MYGKLKAMKEEKEHPASSKKLSTKTLACIIASVCVVVALILIAVIPNLKKSSDSNTVTNTETSASNNTADSTEASDTSSESTDTTAYQTDSSLTVADGDKVNIDYVGYVDGTAFDGGDTKGQGTDLTIGSGTYIDNFEEQLIGAHPGDTVTVNVTFPENYGKENLNGKDATFDVTINGIYK</sequence>
<evidence type="ECO:0000259" key="14">
    <source>
        <dbReference type="PROSITE" id="PS50059"/>
    </source>
</evidence>
<dbReference type="GO" id="GO:0003755">
    <property type="term" value="F:peptidyl-prolyl cis-trans isomerase activity"/>
    <property type="evidence" value="ECO:0007669"/>
    <property type="project" value="UniProtKB-UniRule"/>
</dbReference>
<dbReference type="PROSITE" id="PS50059">
    <property type="entry name" value="FKBP_PPIASE"/>
    <property type="match status" value="1"/>
</dbReference>
<feature type="region of interest" description="Disordered" evidence="12">
    <location>
        <begin position="52"/>
        <end position="90"/>
    </location>
</feature>
<evidence type="ECO:0000256" key="11">
    <source>
        <dbReference type="RuleBase" id="RU003915"/>
    </source>
</evidence>
<dbReference type="Gene3D" id="3.10.50.40">
    <property type="match status" value="1"/>
</dbReference>
<evidence type="ECO:0000256" key="9">
    <source>
        <dbReference type="ARBA" id="ARBA00024849"/>
    </source>
</evidence>
<dbReference type="SUPFAM" id="SSF54534">
    <property type="entry name" value="FKBP-like"/>
    <property type="match status" value="1"/>
</dbReference>
<evidence type="ECO:0000256" key="10">
    <source>
        <dbReference type="PROSITE-ProRule" id="PRU00277"/>
    </source>
</evidence>
<comment type="caution">
    <text evidence="15">The sequence shown here is derived from an EMBL/GenBank/DDBJ whole genome shotgun (WGS) entry which is preliminary data.</text>
</comment>
<evidence type="ECO:0000256" key="7">
    <source>
        <dbReference type="ARBA" id="ARBA00023235"/>
    </source>
</evidence>
<keyword evidence="13" id="KW-0812">Transmembrane</keyword>
<keyword evidence="5 10" id="KW-0697">Rotamase</keyword>
<accession>A0A6L5YRD2</accession>
<gene>
    <name evidence="15" type="ORF">FYJ75_07605</name>
</gene>
<evidence type="ECO:0000256" key="8">
    <source>
        <dbReference type="ARBA" id="ARBA00023306"/>
    </source>
</evidence>
<name>A0A6L5YRD2_9FIRM</name>
<evidence type="ECO:0000256" key="3">
    <source>
        <dbReference type="ARBA" id="ARBA00005464"/>
    </source>
</evidence>
<evidence type="ECO:0000256" key="6">
    <source>
        <dbReference type="ARBA" id="ARBA00023186"/>
    </source>
</evidence>
<evidence type="ECO:0000313" key="16">
    <source>
        <dbReference type="Proteomes" id="UP000474024"/>
    </source>
</evidence>
<keyword evidence="7 10" id="KW-0413">Isomerase</keyword>
<dbReference type="EC" id="5.2.1.8" evidence="11"/>
<keyword evidence="8" id="KW-0131">Cell cycle</keyword>
<dbReference type="InterPro" id="IPR001179">
    <property type="entry name" value="PPIase_FKBP_dom"/>
</dbReference>
<evidence type="ECO:0000256" key="2">
    <source>
        <dbReference type="ARBA" id="ARBA00004496"/>
    </source>
</evidence>
<dbReference type="Proteomes" id="UP000474024">
    <property type="component" value="Unassembled WGS sequence"/>
</dbReference>
<protein>
    <recommendedName>
        <fullName evidence="11">Peptidyl-prolyl cis-trans isomerase</fullName>
        <ecNumber evidence="11">5.2.1.8</ecNumber>
    </recommendedName>
</protein>
<keyword evidence="13" id="KW-1133">Transmembrane helix</keyword>
<proteinExistence type="inferred from homology"/>
<dbReference type="GO" id="GO:0005737">
    <property type="term" value="C:cytoplasm"/>
    <property type="evidence" value="ECO:0007669"/>
    <property type="project" value="UniProtKB-SubCell"/>
</dbReference>
<evidence type="ECO:0000313" key="15">
    <source>
        <dbReference type="EMBL" id="MST74895.1"/>
    </source>
</evidence>
<keyword evidence="6" id="KW-0143">Chaperone</keyword>
<evidence type="ECO:0000256" key="5">
    <source>
        <dbReference type="ARBA" id="ARBA00023110"/>
    </source>
</evidence>
<evidence type="ECO:0000256" key="4">
    <source>
        <dbReference type="ARBA" id="ARBA00022618"/>
    </source>
</evidence>
<feature type="transmembrane region" description="Helical" evidence="13">
    <location>
        <begin position="21"/>
        <end position="45"/>
    </location>
</feature>
<dbReference type="AlphaFoldDB" id="A0A6L5YRD2"/>
<comment type="catalytic activity">
    <reaction evidence="1 10 11">
        <text>[protein]-peptidylproline (omega=180) = [protein]-peptidylproline (omega=0)</text>
        <dbReference type="Rhea" id="RHEA:16237"/>
        <dbReference type="Rhea" id="RHEA-COMP:10747"/>
        <dbReference type="Rhea" id="RHEA-COMP:10748"/>
        <dbReference type="ChEBI" id="CHEBI:83833"/>
        <dbReference type="ChEBI" id="CHEBI:83834"/>
        <dbReference type="EC" id="5.2.1.8"/>
    </reaction>
</comment>
<evidence type="ECO:0000256" key="13">
    <source>
        <dbReference type="SAM" id="Phobius"/>
    </source>
</evidence>
<feature type="compositionally biased region" description="Low complexity" evidence="12">
    <location>
        <begin position="54"/>
        <end position="86"/>
    </location>
</feature>
<evidence type="ECO:0000256" key="1">
    <source>
        <dbReference type="ARBA" id="ARBA00000971"/>
    </source>
</evidence>